<evidence type="ECO:0000313" key="1">
    <source>
        <dbReference type="EMBL" id="TWF73298.1"/>
    </source>
</evidence>
<proteinExistence type="predicted"/>
<protein>
    <submittedName>
        <fullName evidence="1">Uncharacterized protein DUF2797</fullName>
    </submittedName>
</protein>
<dbReference type="RefSeq" id="WP_145911249.1">
    <property type="nucleotide sequence ID" value="NZ_BAAAMZ010000005.1"/>
</dbReference>
<dbReference type="Proteomes" id="UP000317940">
    <property type="component" value="Unassembled WGS sequence"/>
</dbReference>
<organism evidence="1 2">
    <name type="scientific">Kitasatospora viridis</name>
    <dbReference type="NCBI Taxonomy" id="281105"/>
    <lineage>
        <taxon>Bacteria</taxon>
        <taxon>Bacillati</taxon>
        <taxon>Actinomycetota</taxon>
        <taxon>Actinomycetes</taxon>
        <taxon>Kitasatosporales</taxon>
        <taxon>Streptomycetaceae</taxon>
        <taxon>Kitasatospora</taxon>
    </lineage>
</organism>
<sequence>MSSHDAAPAWRAAGLSWSSGQAELKWRGPAGQERRSPLPVGAELALLVGAQRRCTGLWRSGRRLPCPFGAEVAPDSRAAVCPACERAGRAHSVATDTALDDPREFAVYLAHHGSAGLKVGITAVQRGTARLLEQGALASLLLVSCRLPAARRTETLLSTVLGVPERISTPAKRRARLRPAPPVQRAADLLDAAGRAGAIARPADGVPTGAGPADHTADYGLPAGGLRPVAAVLPLTPGQVLAGQVLCRIGPDVYLGTAAGPVLLDSRLLSGWALVRAAADAAPSVGLAPIDRELDQEEEQDALF</sequence>
<accession>A0A561SEL9</accession>
<dbReference type="EMBL" id="VIWT01000006">
    <property type="protein sequence ID" value="TWF73298.1"/>
    <property type="molecule type" value="Genomic_DNA"/>
</dbReference>
<dbReference type="Pfam" id="PF10977">
    <property type="entry name" value="DUF2797"/>
    <property type="match status" value="1"/>
</dbReference>
<keyword evidence="2" id="KW-1185">Reference proteome</keyword>
<name>A0A561SEL9_9ACTN</name>
<dbReference type="AlphaFoldDB" id="A0A561SEL9"/>
<gene>
    <name evidence="1" type="ORF">FHX73_16449</name>
</gene>
<dbReference type="InterPro" id="IPR021246">
    <property type="entry name" value="DUF2797"/>
</dbReference>
<comment type="caution">
    <text evidence="1">The sequence shown here is derived from an EMBL/GenBank/DDBJ whole genome shotgun (WGS) entry which is preliminary data.</text>
</comment>
<evidence type="ECO:0000313" key="2">
    <source>
        <dbReference type="Proteomes" id="UP000317940"/>
    </source>
</evidence>
<dbReference type="OrthoDB" id="3171606at2"/>
<reference evidence="1 2" key="1">
    <citation type="submission" date="2019-06" db="EMBL/GenBank/DDBJ databases">
        <title>Sequencing the genomes of 1000 actinobacteria strains.</title>
        <authorList>
            <person name="Klenk H.-P."/>
        </authorList>
    </citation>
    <scope>NUCLEOTIDE SEQUENCE [LARGE SCALE GENOMIC DNA]</scope>
    <source>
        <strain evidence="1 2">DSM 44826</strain>
    </source>
</reference>